<dbReference type="PROSITE" id="PS51184">
    <property type="entry name" value="JMJC"/>
    <property type="match status" value="1"/>
</dbReference>
<keyword evidence="4" id="KW-0479">Metal-binding</keyword>
<sequence length="498" mass="55645">MGPGNGGNGGFETPTLEKETPGILQRISEQGGYAFVRMAARGGDLRAAEAAREMAWEQLHSGPWHSVLPIWRDAYSMACLRVANHHFVAGEFGETLRALDMGLIMGGPLLKPDLEAAVDTVMVAKERENGGLGDGGGDDDKVESNSSSCKLVNLSEFNEVEVIRLLPDKSLSLKNVERRSGLSLEGFLRDYYQSGSPVILSNSMSHWPARTRWNSMNYLRRVAGDRTVPVEPADGVLINRDFDAYGCLVINKTSEKGQWYAGIGLLHCLIKALIVDNFCFGIFATGRLEKTTYALSGSRNSSHFPSFWKEFNLVTLQQLPRILPNIHYLTRHVLYVQGIKELRKDILIPDYCYTGGGELRSINAWFGPAGTVTPLHYDPHHNILAQLLSEFILLTFSSQGKYLLSCQVVGKKYVRLYSASLSEELYPHSETMLCNTSQVDLDNIDDAAFRKVRDLEFMDCILDEGEMLYIPPKWWHYVRSLTASLSVSFWWSNSEGSP</sequence>
<comment type="subcellular location">
    <subcellularLocation>
        <location evidence="2">Nucleus</location>
    </subcellularLocation>
</comment>
<dbReference type="Pfam" id="PF24472">
    <property type="entry name" value="ARM_KDM8_N"/>
    <property type="match status" value="1"/>
</dbReference>
<dbReference type="SMART" id="SM00558">
    <property type="entry name" value="JmjC"/>
    <property type="match status" value="1"/>
</dbReference>
<dbReference type="Gene3D" id="2.60.120.650">
    <property type="entry name" value="Cupin"/>
    <property type="match status" value="1"/>
</dbReference>
<accession>A0A9Q1KZS6</accession>
<organism evidence="10 11">
    <name type="scientific">Carnegiea gigantea</name>
    <dbReference type="NCBI Taxonomy" id="171969"/>
    <lineage>
        <taxon>Eukaryota</taxon>
        <taxon>Viridiplantae</taxon>
        <taxon>Streptophyta</taxon>
        <taxon>Embryophyta</taxon>
        <taxon>Tracheophyta</taxon>
        <taxon>Spermatophyta</taxon>
        <taxon>Magnoliopsida</taxon>
        <taxon>eudicotyledons</taxon>
        <taxon>Gunneridae</taxon>
        <taxon>Pentapetalae</taxon>
        <taxon>Caryophyllales</taxon>
        <taxon>Cactineae</taxon>
        <taxon>Cactaceae</taxon>
        <taxon>Cactoideae</taxon>
        <taxon>Echinocereeae</taxon>
        <taxon>Carnegiea</taxon>
    </lineage>
</organism>
<evidence type="ECO:0000256" key="5">
    <source>
        <dbReference type="ARBA" id="ARBA00022964"/>
    </source>
</evidence>
<evidence type="ECO:0000256" key="4">
    <source>
        <dbReference type="ARBA" id="ARBA00022723"/>
    </source>
</evidence>
<proteinExistence type="inferred from homology"/>
<evidence type="ECO:0000313" key="10">
    <source>
        <dbReference type="EMBL" id="KAJ8452528.1"/>
    </source>
</evidence>
<comment type="caution">
    <text evidence="10">The sequence shown here is derived from an EMBL/GenBank/DDBJ whole genome shotgun (WGS) entry which is preliminary data.</text>
</comment>
<evidence type="ECO:0000256" key="8">
    <source>
        <dbReference type="ARBA" id="ARBA00023242"/>
    </source>
</evidence>
<evidence type="ECO:0000313" key="11">
    <source>
        <dbReference type="Proteomes" id="UP001153076"/>
    </source>
</evidence>
<comment type="cofactor">
    <cofactor evidence="1">
        <name>Fe(2+)</name>
        <dbReference type="ChEBI" id="CHEBI:29033"/>
    </cofactor>
</comment>
<evidence type="ECO:0000256" key="3">
    <source>
        <dbReference type="ARBA" id="ARBA00006801"/>
    </source>
</evidence>
<dbReference type="InterPro" id="IPR056520">
    <property type="entry name" value="ARM_KDM8_N"/>
</dbReference>
<protein>
    <recommendedName>
        <fullName evidence="9">JmjC domain-containing protein</fullName>
    </recommendedName>
</protein>
<gene>
    <name evidence="10" type="ORF">Cgig2_000117</name>
</gene>
<keyword evidence="6" id="KW-0560">Oxidoreductase</keyword>
<dbReference type="InterPro" id="IPR003347">
    <property type="entry name" value="JmjC_dom"/>
</dbReference>
<dbReference type="AlphaFoldDB" id="A0A9Q1KZS6"/>
<evidence type="ECO:0000256" key="7">
    <source>
        <dbReference type="ARBA" id="ARBA00023004"/>
    </source>
</evidence>
<dbReference type="OrthoDB" id="47172at2759"/>
<keyword evidence="11" id="KW-1185">Reference proteome</keyword>
<evidence type="ECO:0000256" key="6">
    <source>
        <dbReference type="ARBA" id="ARBA00023002"/>
    </source>
</evidence>
<evidence type="ECO:0000256" key="2">
    <source>
        <dbReference type="ARBA" id="ARBA00004123"/>
    </source>
</evidence>
<dbReference type="PANTHER" id="PTHR12461">
    <property type="entry name" value="HYPOXIA-INDUCIBLE FACTOR 1 ALPHA INHIBITOR-RELATED"/>
    <property type="match status" value="1"/>
</dbReference>
<dbReference type="PANTHER" id="PTHR12461:SF105">
    <property type="entry name" value="HYPOXIA-INDUCIBLE FACTOR 1-ALPHA INHIBITOR"/>
    <property type="match status" value="1"/>
</dbReference>
<feature type="domain" description="JmjC" evidence="9">
    <location>
        <begin position="337"/>
        <end position="498"/>
    </location>
</feature>
<reference evidence="10" key="1">
    <citation type="submission" date="2022-04" db="EMBL/GenBank/DDBJ databases">
        <title>Carnegiea gigantea Genome sequencing and assembly v2.</title>
        <authorList>
            <person name="Copetti D."/>
            <person name="Sanderson M.J."/>
            <person name="Burquez A."/>
            <person name="Wojciechowski M.F."/>
        </authorList>
    </citation>
    <scope>NUCLEOTIDE SEQUENCE</scope>
    <source>
        <strain evidence="10">SGP5-SGP5p</strain>
        <tissue evidence="10">Aerial part</tissue>
    </source>
</reference>
<evidence type="ECO:0000256" key="1">
    <source>
        <dbReference type="ARBA" id="ARBA00001954"/>
    </source>
</evidence>
<dbReference type="Pfam" id="PF13621">
    <property type="entry name" value="Cupin_8"/>
    <property type="match status" value="1"/>
</dbReference>
<comment type="similarity">
    <text evidence="3">Belongs to the JARID1 histone demethylase family.</text>
</comment>
<dbReference type="InterPro" id="IPR041667">
    <property type="entry name" value="Cupin_8"/>
</dbReference>
<dbReference type="GO" id="GO:0046872">
    <property type="term" value="F:metal ion binding"/>
    <property type="evidence" value="ECO:0007669"/>
    <property type="project" value="UniProtKB-KW"/>
</dbReference>
<keyword evidence="7" id="KW-0408">Iron</keyword>
<dbReference type="SUPFAM" id="SSF51197">
    <property type="entry name" value="Clavaminate synthase-like"/>
    <property type="match status" value="1"/>
</dbReference>
<dbReference type="EMBL" id="JAKOGI010000004">
    <property type="protein sequence ID" value="KAJ8452528.1"/>
    <property type="molecule type" value="Genomic_DNA"/>
</dbReference>
<evidence type="ECO:0000259" key="9">
    <source>
        <dbReference type="PROSITE" id="PS51184"/>
    </source>
</evidence>
<name>A0A9Q1KZS6_9CARY</name>
<keyword evidence="5" id="KW-0223">Dioxygenase</keyword>
<dbReference type="GO" id="GO:0051213">
    <property type="term" value="F:dioxygenase activity"/>
    <property type="evidence" value="ECO:0007669"/>
    <property type="project" value="UniProtKB-KW"/>
</dbReference>
<dbReference type="Proteomes" id="UP001153076">
    <property type="component" value="Unassembled WGS sequence"/>
</dbReference>
<dbReference type="GO" id="GO:0005634">
    <property type="term" value="C:nucleus"/>
    <property type="evidence" value="ECO:0007669"/>
    <property type="project" value="UniProtKB-SubCell"/>
</dbReference>
<keyword evidence="8" id="KW-0539">Nucleus</keyword>